<evidence type="ECO:0000313" key="2">
    <source>
        <dbReference type="EMBL" id="KAF6418882.1"/>
    </source>
</evidence>
<evidence type="ECO:0000256" key="1">
    <source>
        <dbReference type="SAM" id="MobiDB-lite"/>
    </source>
</evidence>
<gene>
    <name evidence="2" type="ORF">HJG63_008880</name>
</gene>
<sequence length="172" mass="19059">MPRTWAPSWGSSAGIVSHMGQPPTDGTPLDLSRNMSQVLESIASYATRAEEIFRKISNPWSLDTFVQSHKNKLLEKQNVIMQNVNPLTTLWMLQQYRMAIRIPKCSFSVSVPVSSQLTSKQFTGHVLNGTGLDLGYSECGSRTQGISTTQELLKMQGPRPHSRSTESESAFA</sequence>
<feature type="region of interest" description="Disordered" evidence="1">
    <location>
        <begin position="1"/>
        <end position="28"/>
    </location>
</feature>
<evidence type="ECO:0000313" key="3">
    <source>
        <dbReference type="Proteomes" id="UP000593571"/>
    </source>
</evidence>
<proteinExistence type="predicted"/>
<dbReference type="AlphaFoldDB" id="A0A7J8D7H1"/>
<dbReference type="Proteomes" id="UP000593571">
    <property type="component" value="Unassembled WGS sequence"/>
</dbReference>
<reference evidence="2 3" key="1">
    <citation type="journal article" date="2020" name="Nature">
        <title>Six reference-quality genomes reveal evolution of bat adaptations.</title>
        <authorList>
            <person name="Jebb D."/>
            <person name="Huang Z."/>
            <person name="Pippel M."/>
            <person name="Hughes G.M."/>
            <person name="Lavrichenko K."/>
            <person name="Devanna P."/>
            <person name="Winkler S."/>
            <person name="Jermiin L.S."/>
            <person name="Skirmuntt E.C."/>
            <person name="Katzourakis A."/>
            <person name="Burkitt-Gray L."/>
            <person name="Ray D.A."/>
            <person name="Sullivan K.A.M."/>
            <person name="Roscito J.G."/>
            <person name="Kirilenko B.M."/>
            <person name="Davalos L.M."/>
            <person name="Corthals A.P."/>
            <person name="Power M.L."/>
            <person name="Jones G."/>
            <person name="Ransome R.D."/>
            <person name="Dechmann D.K.N."/>
            <person name="Locatelli A.G."/>
            <person name="Puechmaille S.J."/>
            <person name="Fedrigo O."/>
            <person name="Jarvis E.D."/>
            <person name="Hiller M."/>
            <person name="Vernes S.C."/>
            <person name="Myers E.W."/>
            <person name="Teeling E.C."/>
        </authorList>
    </citation>
    <scope>NUCLEOTIDE SEQUENCE [LARGE SCALE GENOMIC DNA]</scope>
    <source>
        <strain evidence="2">MRouAeg1</strain>
        <tissue evidence="2">Muscle</tissue>
    </source>
</reference>
<organism evidence="2 3">
    <name type="scientific">Rousettus aegyptiacus</name>
    <name type="common">Egyptian fruit bat</name>
    <name type="synonym">Pteropus aegyptiacus</name>
    <dbReference type="NCBI Taxonomy" id="9407"/>
    <lineage>
        <taxon>Eukaryota</taxon>
        <taxon>Metazoa</taxon>
        <taxon>Chordata</taxon>
        <taxon>Craniata</taxon>
        <taxon>Vertebrata</taxon>
        <taxon>Euteleostomi</taxon>
        <taxon>Mammalia</taxon>
        <taxon>Eutheria</taxon>
        <taxon>Laurasiatheria</taxon>
        <taxon>Chiroptera</taxon>
        <taxon>Yinpterochiroptera</taxon>
        <taxon>Pteropodoidea</taxon>
        <taxon>Pteropodidae</taxon>
        <taxon>Rousettinae</taxon>
        <taxon>Rousettus</taxon>
    </lineage>
</organism>
<name>A0A7J8D7H1_ROUAE</name>
<dbReference type="EMBL" id="JACASE010000013">
    <property type="protein sequence ID" value="KAF6418882.1"/>
    <property type="molecule type" value="Genomic_DNA"/>
</dbReference>
<feature type="region of interest" description="Disordered" evidence="1">
    <location>
        <begin position="151"/>
        <end position="172"/>
    </location>
</feature>
<keyword evidence="3" id="KW-1185">Reference proteome</keyword>
<accession>A0A7J8D7H1</accession>
<comment type="caution">
    <text evidence="2">The sequence shown here is derived from an EMBL/GenBank/DDBJ whole genome shotgun (WGS) entry which is preliminary data.</text>
</comment>
<protein>
    <submittedName>
        <fullName evidence="2">Uncharacterized protein</fullName>
    </submittedName>
</protein>